<evidence type="ECO:0000313" key="12">
    <source>
        <dbReference type="EMBL" id="KAF6003452.1"/>
    </source>
</evidence>
<feature type="compositionally biased region" description="Polar residues" evidence="8">
    <location>
        <begin position="649"/>
        <end position="660"/>
    </location>
</feature>
<feature type="domain" description="DEAD-box RNA helicase Q" evidence="11">
    <location>
        <begin position="203"/>
        <end position="231"/>
    </location>
</feature>
<dbReference type="AlphaFoldDB" id="A0A7J7IK15"/>
<evidence type="ECO:0000259" key="10">
    <source>
        <dbReference type="PROSITE" id="PS51194"/>
    </source>
</evidence>
<dbReference type="Pfam" id="PF00271">
    <property type="entry name" value="Helicase_C"/>
    <property type="match status" value="1"/>
</dbReference>
<accession>A0A7J7IK15</accession>
<feature type="region of interest" description="Disordered" evidence="8">
    <location>
        <begin position="75"/>
        <end position="126"/>
    </location>
</feature>
<dbReference type="InterPro" id="IPR027417">
    <property type="entry name" value="P-loop_NTPase"/>
</dbReference>
<evidence type="ECO:0000256" key="1">
    <source>
        <dbReference type="ARBA" id="ARBA00012552"/>
    </source>
</evidence>
<dbReference type="PROSITE" id="PS00039">
    <property type="entry name" value="DEAD_ATP_HELICASE"/>
    <property type="match status" value="1"/>
</dbReference>
<evidence type="ECO:0000256" key="4">
    <source>
        <dbReference type="ARBA" id="ARBA00022806"/>
    </source>
</evidence>
<evidence type="ECO:0000256" key="5">
    <source>
        <dbReference type="ARBA" id="ARBA00022840"/>
    </source>
</evidence>
<keyword evidence="3 7" id="KW-0378">Hydrolase</keyword>
<dbReference type="CDD" id="cd18787">
    <property type="entry name" value="SF2_C_DEAD"/>
    <property type="match status" value="1"/>
</dbReference>
<dbReference type="GO" id="GO:0003676">
    <property type="term" value="F:nucleic acid binding"/>
    <property type="evidence" value="ECO:0007669"/>
    <property type="project" value="InterPro"/>
</dbReference>
<evidence type="ECO:0000256" key="8">
    <source>
        <dbReference type="SAM" id="MobiDB-lite"/>
    </source>
</evidence>
<proteinExistence type="inferred from homology"/>
<evidence type="ECO:0000256" key="2">
    <source>
        <dbReference type="ARBA" id="ARBA00022741"/>
    </source>
</evidence>
<name>A0A7J7IK15_9RHOD</name>
<dbReference type="InterPro" id="IPR011545">
    <property type="entry name" value="DEAD/DEAH_box_helicase_dom"/>
</dbReference>
<keyword evidence="5 7" id="KW-0067">ATP-binding</keyword>
<dbReference type="InterPro" id="IPR000629">
    <property type="entry name" value="RNA-helicase_DEAD-box_CS"/>
</dbReference>
<evidence type="ECO:0000256" key="3">
    <source>
        <dbReference type="ARBA" id="ARBA00022801"/>
    </source>
</evidence>
<dbReference type="InterPro" id="IPR001650">
    <property type="entry name" value="Helicase_C-like"/>
</dbReference>
<dbReference type="SMART" id="SM00490">
    <property type="entry name" value="HELICc"/>
    <property type="match status" value="1"/>
</dbReference>
<dbReference type="GO" id="GO:0003724">
    <property type="term" value="F:RNA helicase activity"/>
    <property type="evidence" value="ECO:0007669"/>
    <property type="project" value="UniProtKB-EC"/>
</dbReference>
<keyword evidence="4 7" id="KW-0347">Helicase</keyword>
<evidence type="ECO:0000313" key="13">
    <source>
        <dbReference type="Proteomes" id="UP000530660"/>
    </source>
</evidence>
<feature type="domain" description="Helicase ATP-binding" evidence="9">
    <location>
        <begin position="234"/>
        <end position="409"/>
    </location>
</feature>
<evidence type="ECO:0000256" key="6">
    <source>
        <dbReference type="PROSITE-ProRule" id="PRU00552"/>
    </source>
</evidence>
<feature type="short sequence motif" description="Q motif" evidence="6">
    <location>
        <begin position="203"/>
        <end position="231"/>
    </location>
</feature>
<dbReference type="SMART" id="SM00487">
    <property type="entry name" value="DEXDc"/>
    <property type="match status" value="1"/>
</dbReference>
<organism evidence="12 13">
    <name type="scientific">Cyanidiococcus yangmingshanensis</name>
    <dbReference type="NCBI Taxonomy" id="2690220"/>
    <lineage>
        <taxon>Eukaryota</taxon>
        <taxon>Rhodophyta</taxon>
        <taxon>Bangiophyceae</taxon>
        <taxon>Cyanidiales</taxon>
        <taxon>Cyanidiaceae</taxon>
        <taxon>Cyanidiococcus</taxon>
    </lineage>
</organism>
<dbReference type="PROSITE" id="PS51195">
    <property type="entry name" value="Q_MOTIF"/>
    <property type="match status" value="1"/>
</dbReference>
<evidence type="ECO:0000259" key="9">
    <source>
        <dbReference type="PROSITE" id="PS51192"/>
    </source>
</evidence>
<dbReference type="Proteomes" id="UP000530660">
    <property type="component" value="Unassembled WGS sequence"/>
</dbReference>
<dbReference type="InterPro" id="IPR014014">
    <property type="entry name" value="RNA_helicase_DEAD_Q_motif"/>
</dbReference>
<dbReference type="Pfam" id="PF00270">
    <property type="entry name" value="DEAD"/>
    <property type="match status" value="1"/>
</dbReference>
<evidence type="ECO:0000256" key="7">
    <source>
        <dbReference type="RuleBase" id="RU000492"/>
    </source>
</evidence>
<dbReference type="EC" id="3.6.4.13" evidence="1"/>
<comment type="caution">
    <text evidence="12">The sequence shown here is derived from an EMBL/GenBank/DDBJ whole genome shotgun (WGS) entry which is preliminary data.</text>
</comment>
<dbReference type="PANTHER" id="PTHR47958">
    <property type="entry name" value="ATP-DEPENDENT RNA HELICASE DBP3"/>
    <property type="match status" value="1"/>
</dbReference>
<dbReference type="CDD" id="cd17966">
    <property type="entry name" value="DEADc_DDX5_DDX17"/>
    <property type="match status" value="1"/>
</dbReference>
<gene>
    <name evidence="12" type="primary">DDX5</name>
    <name evidence="12" type="ORF">F1559_000363</name>
</gene>
<dbReference type="GO" id="GO:0016787">
    <property type="term" value="F:hydrolase activity"/>
    <property type="evidence" value="ECO:0007669"/>
    <property type="project" value="UniProtKB-KW"/>
</dbReference>
<dbReference type="SUPFAM" id="SSF52540">
    <property type="entry name" value="P-loop containing nucleoside triphosphate hydrolases"/>
    <property type="match status" value="1"/>
</dbReference>
<dbReference type="PROSITE" id="PS51192">
    <property type="entry name" value="HELICASE_ATP_BIND_1"/>
    <property type="match status" value="1"/>
</dbReference>
<comment type="similarity">
    <text evidence="7">Belongs to the DEAD box helicase family.</text>
</comment>
<reference evidence="12 13" key="1">
    <citation type="journal article" date="2020" name="J. Phycol.">
        <title>Comparative genome analysis reveals Cyanidiococcus gen. nov., a new extremophilic red algal genus sister to Cyanidioschyzon (Cyanidioschyzonaceae, Rhodophyta).</title>
        <authorList>
            <person name="Liu S.-L."/>
            <person name="Chiang Y.-R."/>
            <person name="Yoon H.S."/>
            <person name="Fu H.-Y."/>
        </authorList>
    </citation>
    <scope>NUCLEOTIDE SEQUENCE [LARGE SCALE GENOMIC DNA]</scope>
    <source>
        <strain evidence="12 13">THAL066</strain>
    </source>
</reference>
<dbReference type="PROSITE" id="PS51194">
    <property type="entry name" value="HELICASE_CTER"/>
    <property type="match status" value="1"/>
</dbReference>
<protein>
    <recommendedName>
        <fullName evidence="1">RNA helicase</fullName>
        <ecNumber evidence="1">3.6.4.13</ecNumber>
    </recommendedName>
</protein>
<sequence length="660" mass="72827">MGQPTHIKWYDQGSDPVMPIGSENGGAYDAAATSSGFGTAPWLRAGYVQEQALAPNWASAEQTWSQVSQPSFANGFSGASRIADRQRYGSGGPRSRDTDSADRRGWQAQPYDARRNGSWNQRPMERTRYPPFGTGYDRMGSLGANLTDIDWSQTGNRDSLVPFQRNFYQEHPEVASRSPEQVAAFRQRMDITVRGKNVPNPCETFAETGFPPAIIQCIQKAGFATPTAIQAQAWPVALQGRDLIGIAETGSGKTCAYLLPALVHIRAQPPIRRGDGPICLVLAPTRELAVQIQTEATKFGMSSRVRNACVYGGVSRGPQARDLSRGIEILIATPGRLIDFLESERTNLRRVTYLVLDEADRMLDMGFEPQLRKIVGQIRPDRQTLMFTATWPRQVQTIARDFLTAGDCIQINIGSLDLSANKNIRQVVEMVSEAEKPERLLALLGTLLGSSADADPNAKVLVFTDTKRKADQLTRRLRTSGLPAVALHGDKTQMERDRVIAAFRSGQAQLLVATDVAARGLDIKHIACVVNYDFPGTIEDYVHRIGRTGRAGSTGTAYSFFTEENTRLAPELVQMLHESQNEVPPALAQYAHRRSKKRSYEHTFRRGAPRNGYRATRQRVPPRTGMHSSGPRHARSGIGRAGTSGSGMRHSSQQFDAYDR</sequence>
<dbReference type="EMBL" id="VWRR01000006">
    <property type="protein sequence ID" value="KAF6003452.1"/>
    <property type="molecule type" value="Genomic_DNA"/>
</dbReference>
<dbReference type="InterPro" id="IPR014001">
    <property type="entry name" value="Helicase_ATP-bd"/>
</dbReference>
<keyword evidence="13" id="KW-1185">Reference proteome</keyword>
<dbReference type="Gene3D" id="3.40.50.300">
    <property type="entry name" value="P-loop containing nucleotide triphosphate hydrolases"/>
    <property type="match status" value="2"/>
</dbReference>
<dbReference type="OrthoDB" id="196131at2759"/>
<feature type="compositionally biased region" description="Basic and acidic residues" evidence="8">
    <location>
        <begin position="94"/>
        <end position="105"/>
    </location>
</feature>
<keyword evidence="2 7" id="KW-0547">Nucleotide-binding</keyword>
<feature type="domain" description="Helicase C-terminal" evidence="10">
    <location>
        <begin position="423"/>
        <end position="591"/>
    </location>
</feature>
<feature type="region of interest" description="Disordered" evidence="8">
    <location>
        <begin position="592"/>
        <end position="660"/>
    </location>
</feature>
<evidence type="ECO:0000259" key="11">
    <source>
        <dbReference type="PROSITE" id="PS51195"/>
    </source>
</evidence>
<dbReference type="FunFam" id="3.40.50.300:FF:000008">
    <property type="entry name" value="ATP-dependent RNA helicase RhlB"/>
    <property type="match status" value="1"/>
</dbReference>
<dbReference type="FunFam" id="3.40.50.300:FF:000079">
    <property type="entry name" value="probable ATP-dependent RNA helicase DDX17"/>
    <property type="match status" value="1"/>
</dbReference>
<dbReference type="GO" id="GO:0005524">
    <property type="term" value="F:ATP binding"/>
    <property type="evidence" value="ECO:0007669"/>
    <property type="project" value="UniProtKB-KW"/>
</dbReference>